<dbReference type="InterPro" id="IPR036976">
    <property type="entry name" value="RimM_N_sf"/>
</dbReference>
<dbReference type="Pfam" id="PF24986">
    <property type="entry name" value="PRC_RimM"/>
    <property type="match status" value="1"/>
</dbReference>
<dbReference type="InterPro" id="IPR002676">
    <property type="entry name" value="RimM_N"/>
</dbReference>
<dbReference type="Gene3D" id="2.30.30.240">
    <property type="entry name" value="PRC-barrel domain"/>
    <property type="match status" value="1"/>
</dbReference>
<feature type="compositionally biased region" description="Low complexity" evidence="1">
    <location>
        <begin position="1"/>
        <end position="17"/>
    </location>
</feature>
<name>A0AAE1JXP2_9FABA</name>
<dbReference type="SUPFAM" id="SSF50346">
    <property type="entry name" value="PRC-barrel domain"/>
    <property type="match status" value="1"/>
</dbReference>
<dbReference type="InterPro" id="IPR029044">
    <property type="entry name" value="Nucleotide-diphossugar_trans"/>
</dbReference>
<dbReference type="FunFam" id="2.30.30.240:FF:000002">
    <property type="entry name" value="Ribosome maturation factor rimM"/>
    <property type="match status" value="1"/>
</dbReference>
<evidence type="ECO:0000313" key="5">
    <source>
        <dbReference type="Proteomes" id="UP001293593"/>
    </source>
</evidence>
<dbReference type="PANTHER" id="PTHR11952:SF10">
    <property type="entry name" value="16S RRNA PROCESSING PROTEIN RIMM FAMILY"/>
    <property type="match status" value="1"/>
</dbReference>
<sequence length="672" mass="75406">MMQRTSLLCSSSAFSSLPSPPSTSYRPALPFQLHFSRVLGPSQFIHFPFNLPATSTRLVNFPALHTTATDETVETSNTGLGYVDIGYISSVHGIQGEIRVKPNTDFPELRFSKPGRRWLKQNISGGEMIQEVELEEGREHPGRKSWILKFRGIDTVEQAKVLIGSTLLVTEDDRPELEEGEFYTNDLVGMKVFMKESGEPLGTVVNVFNSGANDLLQVLLDSSFDILDKSDKPSSAGAESEASNQLVWVPFVEEIVPDVDMTRREMHIKPPKGLLELNLRSDERSKKERRQLEWKEMKKFQKHLIAAKKKLIEMEQQHVFHGFRYGEKEQGRLLADQIVSVNSKLLQNALKHIEKPPKRWEVAELVGGLVAKPVSTIQISKGSLFNESREKLGENITMHEKGLHLISEGKMAIVLLLNEKEDWGCICDPYTTSNEATEISSVPLLQKLLSDENFIKVEDRASVPLILVCSTQEIVSLRNMFSRNDYFAFDSEKVWFLEEEKLPVVSSLQEGQSRHKILMKSPWEILQTPVGSGGVISLFSSHGIADNLSNMGVEYVKICCPSKGNVGGNSLLLGFVNSQEANIGIRISPTGVNSDKNIDMILSMEFMKELMKQINNLQFNAIPEANSFIQKVDKDWVTVTSPTPNSYEFCCSIYSSLDVCSLDKVCVIEVRE</sequence>
<dbReference type="InterPro" id="IPR009000">
    <property type="entry name" value="Transl_B-barrel_sf"/>
</dbReference>
<evidence type="ECO:0000313" key="4">
    <source>
        <dbReference type="EMBL" id="KAK4259445.1"/>
    </source>
</evidence>
<dbReference type="Proteomes" id="UP001293593">
    <property type="component" value="Unassembled WGS sequence"/>
</dbReference>
<dbReference type="GO" id="GO:0003977">
    <property type="term" value="F:UDP-N-acetylglucosamine diphosphorylase activity"/>
    <property type="evidence" value="ECO:0007669"/>
    <property type="project" value="TreeGrafter"/>
</dbReference>
<dbReference type="AlphaFoldDB" id="A0AAE1JXP2"/>
<accession>A0AAE1JXP2</accession>
<dbReference type="Gene3D" id="2.40.30.60">
    <property type="entry name" value="RimM"/>
    <property type="match status" value="1"/>
</dbReference>
<comment type="caution">
    <text evidence="4">The sequence shown here is derived from an EMBL/GenBank/DDBJ whole genome shotgun (WGS) entry which is preliminary data.</text>
</comment>
<dbReference type="Pfam" id="PF01782">
    <property type="entry name" value="RimM"/>
    <property type="match status" value="1"/>
</dbReference>
<dbReference type="PANTHER" id="PTHR11952">
    <property type="entry name" value="UDP- GLUCOSE PYROPHOSPHORYLASE"/>
    <property type="match status" value="1"/>
</dbReference>
<protein>
    <submittedName>
        <fullName evidence="4">Uncharacterized protein</fullName>
    </submittedName>
</protein>
<keyword evidence="5" id="KW-1185">Reference proteome</keyword>
<dbReference type="InterPro" id="IPR039741">
    <property type="entry name" value="UDP-sugar_pyrophosphorylase"/>
</dbReference>
<gene>
    <name evidence="4" type="ORF">QN277_005774</name>
</gene>
<evidence type="ECO:0000256" key="1">
    <source>
        <dbReference type="SAM" id="MobiDB-lite"/>
    </source>
</evidence>
<reference evidence="4" key="1">
    <citation type="submission" date="2023-10" db="EMBL/GenBank/DDBJ databases">
        <title>Chromosome-level genome of the transformable northern wattle, Acacia crassicarpa.</title>
        <authorList>
            <person name="Massaro I."/>
            <person name="Sinha N.R."/>
            <person name="Poethig S."/>
            <person name="Leichty A.R."/>
        </authorList>
    </citation>
    <scope>NUCLEOTIDE SEQUENCE</scope>
    <source>
        <strain evidence="4">Acra3RX</strain>
        <tissue evidence="4">Leaf</tissue>
    </source>
</reference>
<dbReference type="InterPro" id="IPR011033">
    <property type="entry name" value="PRC_barrel-like_sf"/>
</dbReference>
<proteinExistence type="inferred from homology"/>
<dbReference type="GO" id="GO:0006048">
    <property type="term" value="P:UDP-N-acetylglucosamine biosynthetic process"/>
    <property type="evidence" value="ECO:0007669"/>
    <property type="project" value="TreeGrafter"/>
</dbReference>
<dbReference type="EMBL" id="JAWXYG010000011">
    <property type="protein sequence ID" value="KAK4259445.1"/>
    <property type="molecule type" value="Genomic_DNA"/>
</dbReference>
<evidence type="ECO:0000259" key="3">
    <source>
        <dbReference type="Pfam" id="PF24986"/>
    </source>
</evidence>
<organism evidence="4 5">
    <name type="scientific">Acacia crassicarpa</name>
    <name type="common">northern wattle</name>
    <dbReference type="NCBI Taxonomy" id="499986"/>
    <lineage>
        <taxon>Eukaryota</taxon>
        <taxon>Viridiplantae</taxon>
        <taxon>Streptophyta</taxon>
        <taxon>Embryophyta</taxon>
        <taxon>Tracheophyta</taxon>
        <taxon>Spermatophyta</taxon>
        <taxon>Magnoliopsida</taxon>
        <taxon>eudicotyledons</taxon>
        <taxon>Gunneridae</taxon>
        <taxon>Pentapetalae</taxon>
        <taxon>rosids</taxon>
        <taxon>fabids</taxon>
        <taxon>Fabales</taxon>
        <taxon>Fabaceae</taxon>
        <taxon>Caesalpinioideae</taxon>
        <taxon>mimosoid clade</taxon>
        <taxon>Acacieae</taxon>
        <taxon>Acacia</taxon>
    </lineage>
</organism>
<dbReference type="HAMAP" id="MF_00014">
    <property type="entry name" value="Ribosome_mat_RimM"/>
    <property type="match status" value="1"/>
</dbReference>
<dbReference type="FunFam" id="3.90.550.10:FF:000281">
    <property type="entry name" value="16S rRNA processing protein RimM family"/>
    <property type="match status" value="1"/>
</dbReference>
<dbReference type="GO" id="GO:0005840">
    <property type="term" value="C:ribosome"/>
    <property type="evidence" value="ECO:0007669"/>
    <property type="project" value="InterPro"/>
</dbReference>
<dbReference type="GO" id="GO:0043022">
    <property type="term" value="F:ribosome binding"/>
    <property type="evidence" value="ECO:0007669"/>
    <property type="project" value="InterPro"/>
</dbReference>
<dbReference type="SUPFAM" id="SSF53448">
    <property type="entry name" value="Nucleotide-diphospho-sugar transferases"/>
    <property type="match status" value="1"/>
</dbReference>
<dbReference type="GO" id="GO:0006364">
    <property type="term" value="P:rRNA processing"/>
    <property type="evidence" value="ECO:0007669"/>
    <property type="project" value="InterPro"/>
</dbReference>
<evidence type="ECO:0000259" key="2">
    <source>
        <dbReference type="Pfam" id="PF01782"/>
    </source>
</evidence>
<dbReference type="SUPFAM" id="SSF50447">
    <property type="entry name" value="Translation proteins"/>
    <property type="match status" value="1"/>
</dbReference>
<dbReference type="InterPro" id="IPR056792">
    <property type="entry name" value="PRC_RimM"/>
</dbReference>
<feature type="region of interest" description="Disordered" evidence="1">
    <location>
        <begin position="1"/>
        <end position="21"/>
    </location>
</feature>
<dbReference type="NCBIfam" id="TIGR02273">
    <property type="entry name" value="16S_RimM"/>
    <property type="match status" value="1"/>
</dbReference>
<dbReference type="Gene3D" id="3.90.550.10">
    <property type="entry name" value="Spore Coat Polysaccharide Biosynthesis Protein SpsA, Chain A"/>
    <property type="match status" value="1"/>
</dbReference>
<feature type="domain" description="RimM N-terminal" evidence="2">
    <location>
        <begin position="85"/>
        <end position="173"/>
    </location>
</feature>
<dbReference type="InterPro" id="IPR011961">
    <property type="entry name" value="RimM"/>
</dbReference>
<feature type="domain" description="Ribosome maturation factor RimM PRC barrel" evidence="3">
    <location>
        <begin position="185"/>
        <end position="274"/>
    </location>
</feature>